<protein>
    <recommendedName>
        <fullName evidence="3">beta-lactamase</fullName>
        <ecNumber evidence="3">3.5.2.6</ecNumber>
    </recommendedName>
</protein>
<comment type="catalytic activity">
    <reaction evidence="1">
        <text>a beta-lactam + H2O = a substituted beta-amino acid</text>
        <dbReference type="Rhea" id="RHEA:20401"/>
        <dbReference type="ChEBI" id="CHEBI:15377"/>
        <dbReference type="ChEBI" id="CHEBI:35627"/>
        <dbReference type="ChEBI" id="CHEBI:140347"/>
        <dbReference type="EC" id="3.5.2.6"/>
    </reaction>
</comment>
<reference evidence="5" key="2">
    <citation type="submission" date="2021-04" db="EMBL/GenBank/DDBJ databases">
        <authorList>
            <person name="Gilroy R."/>
        </authorList>
    </citation>
    <scope>NUCLEOTIDE SEQUENCE</scope>
    <source>
        <strain evidence="5">CHK118-2852</strain>
    </source>
</reference>
<comment type="caution">
    <text evidence="5">The sequence shown here is derived from an EMBL/GenBank/DDBJ whole genome shotgun (WGS) entry which is preliminary data.</text>
</comment>
<evidence type="ECO:0000259" key="4">
    <source>
        <dbReference type="Pfam" id="PF13354"/>
    </source>
</evidence>
<accession>A0A9D2KG31</accession>
<evidence type="ECO:0000313" key="5">
    <source>
        <dbReference type="EMBL" id="HIZ92828.1"/>
    </source>
</evidence>
<dbReference type="GO" id="GO:0030655">
    <property type="term" value="P:beta-lactam antibiotic catabolic process"/>
    <property type="evidence" value="ECO:0007669"/>
    <property type="project" value="InterPro"/>
</dbReference>
<dbReference type="InterPro" id="IPR045155">
    <property type="entry name" value="Beta-lactam_cat"/>
</dbReference>
<sequence length="305" mass="34119">MKMFIIAALTALFLTNHGCRPTTDRHEQLRTELQEFTDTLDAQIGIALLTEEGDSLTLNSHLHYEMMSVFKFHQALAVCDYLYRNKLSLDTILPITIDDLKPDTWSPLRDKYQQEEHADSMDISVRCLMEYTLQQSDNNACDILFDRLVSPAETDAFIRACGGMEEFGIAHTEAEMQKDHKLSEGNWSTPYAAAVLLKRFLETDLIKEPYKTFVKGTMIACQTGTARLPAPLLGSQATIGHKTGSGYTTADGRLAATNDLGFITLPDGTRYILAVFVKDSGYSAPQTEMIIGQISQIVFNHLQKH</sequence>
<dbReference type="InterPro" id="IPR012338">
    <property type="entry name" value="Beta-lactam/transpept-like"/>
</dbReference>
<dbReference type="AlphaFoldDB" id="A0A9D2KG31"/>
<dbReference type="PANTHER" id="PTHR35333:SF3">
    <property type="entry name" value="BETA-LACTAMASE-TYPE TRANSPEPTIDASE FOLD CONTAINING PROTEIN"/>
    <property type="match status" value="1"/>
</dbReference>
<dbReference type="InterPro" id="IPR000871">
    <property type="entry name" value="Beta-lactam_class-A"/>
</dbReference>
<evidence type="ECO:0000256" key="1">
    <source>
        <dbReference type="ARBA" id="ARBA00001526"/>
    </source>
</evidence>
<dbReference type="EMBL" id="DXAV01000099">
    <property type="protein sequence ID" value="HIZ92828.1"/>
    <property type="molecule type" value="Genomic_DNA"/>
</dbReference>
<evidence type="ECO:0000256" key="2">
    <source>
        <dbReference type="ARBA" id="ARBA00009009"/>
    </source>
</evidence>
<name>A0A9D2KG31_9BACE</name>
<dbReference type="SUPFAM" id="SSF56601">
    <property type="entry name" value="beta-lactamase/transpeptidase-like"/>
    <property type="match status" value="1"/>
</dbReference>
<dbReference type="Gene3D" id="3.40.710.10">
    <property type="entry name" value="DD-peptidase/beta-lactamase superfamily"/>
    <property type="match status" value="1"/>
</dbReference>
<dbReference type="Pfam" id="PF13354">
    <property type="entry name" value="Beta-lactamase2"/>
    <property type="match status" value="1"/>
</dbReference>
<dbReference type="GO" id="GO:0046677">
    <property type="term" value="P:response to antibiotic"/>
    <property type="evidence" value="ECO:0007669"/>
    <property type="project" value="InterPro"/>
</dbReference>
<dbReference type="PANTHER" id="PTHR35333">
    <property type="entry name" value="BETA-LACTAMASE"/>
    <property type="match status" value="1"/>
</dbReference>
<evidence type="ECO:0000313" key="6">
    <source>
        <dbReference type="Proteomes" id="UP000824108"/>
    </source>
</evidence>
<evidence type="ECO:0000256" key="3">
    <source>
        <dbReference type="ARBA" id="ARBA00012865"/>
    </source>
</evidence>
<proteinExistence type="inferred from homology"/>
<dbReference type="NCBIfam" id="NF033103">
    <property type="entry name" value="bla_class_A"/>
    <property type="match status" value="1"/>
</dbReference>
<dbReference type="Proteomes" id="UP000824108">
    <property type="component" value="Unassembled WGS sequence"/>
</dbReference>
<comment type="similarity">
    <text evidence="2">Belongs to the class-A beta-lactamase family.</text>
</comment>
<dbReference type="GO" id="GO:0008800">
    <property type="term" value="F:beta-lactamase activity"/>
    <property type="evidence" value="ECO:0007669"/>
    <property type="project" value="UniProtKB-EC"/>
</dbReference>
<feature type="domain" description="Beta-lactamase class A catalytic" evidence="4">
    <location>
        <begin position="52"/>
        <end position="277"/>
    </location>
</feature>
<organism evidence="5 6">
    <name type="scientific">Candidatus Bacteroides merdavium</name>
    <dbReference type="NCBI Taxonomy" id="2838472"/>
    <lineage>
        <taxon>Bacteria</taxon>
        <taxon>Pseudomonadati</taxon>
        <taxon>Bacteroidota</taxon>
        <taxon>Bacteroidia</taxon>
        <taxon>Bacteroidales</taxon>
        <taxon>Bacteroidaceae</taxon>
        <taxon>Bacteroides</taxon>
    </lineage>
</organism>
<reference evidence="5" key="1">
    <citation type="journal article" date="2021" name="PeerJ">
        <title>Extensive microbial diversity within the chicken gut microbiome revealed by metagenomics and culture.</title>
        <authorList>
            <person name="Gilroy R."/>
            <person name="Ravi A."/>
            <person name="Getino M."/>
            <person name="Pursley I."/>
            <person name="Horton D.L."/>
            <person name="Alikhan N.F."/>
            <person name="Baker D."/>
            <person name="Gharbi K."/>
            <person name="Hall N."/>
            <person name="Watson M."/>
            <person name="Adriaenssens E.M."/>
            <person name="Foster-Nyarko E."/>
            <person name="Jarju S."/>
            <person name="Secka A."/>
            <person name="Antonio M."/>
            <person name="Oren A."/>
            <person name="Chaudhuri R.R."/>
            <person name="La Ragione R."/>
            <person name="Hildebrand F."/>
            <person name="Pallen M.J."/>
        </authorList>
    </citation>
    <scope>NUCLEOTIDE SEQUENCE</scope>
    <source>
        <strain evidence="5">CHK118-2852</strain>
    </source>
</reference>
<dbReference type="EC" id="3.5.2.6" evidence="3"/>
<gene>
    <name evidence="5" type="primary">bla</name>
    <name evidence="5" type="ORF">H9807_12100</name>
</gene>